<organism evidence="1 2">
    <name type="scientific">Gossypium australe</name>
    <dbReference type="NCBI Taxonomy" id="47621"/>
    <lineage>
        <taxon>Eukaryota</taxon>
        <taxon>Viridiplantae</taxon>
        <taxon>Streptophyta</taxon>
        <taxon>Embryophyta</taxon>
        <taxon>Tracheophyta</taxon>
        <taxon>Spermatophyta</taxon>
        <taxon>Magnoliopsida</taxon>
        <taxon>eudicotyledons</taxon>
        <taxon>Gunneridae</taxon>
        <taxon>Pentapetalae</taxon>
        <taxon>rosids</taxon>
        <taxon>malvids</taxon>
        <taxon>Malvales</taxon>
        <taxon>Malvaceae</taxon>
        <taxon>Malvoideae</taxon>
        <taxon>Gossypium</taxon>
    </lineage>
</organism>
<dbReference type="Gene3D" id="3.30.420.10">
    <property type="entry name" value="Ribonuclease H-like superfamily/Ribonuclease H"/>
    <property type="match status" value="1"/>
</dbReference>
<accession>A0A5B6X0B0</accession>
<name>A0A5B6X0B0_9ROSI</name>
<evidence type="ECO:0000313" key="2">
    <source>
        <dbReference type="Proteomes" id="UP000325315"/>
    </source>
</evidence>
<dbReference type="OrthoDB" id="1001372at2759"/>
<gene>
    <name evidence="1" type="ORF">EPI10_031037</name>
</gene>
<dbReference type="AlphaFoldDB" id="A0A5B6X0B0"/>
<evidence type="ECO:0000313" key="1">
    <source>
        <dbReference type="EMBL" id="KAA3487198.1"/>
    </source>
</evidence>
<dbReference type="InterPro" id="IPR012337">
    <property type="entry name" value="RNaseH-like_sf"/>
</dbReference>
<reference evidence="2" key="1">
    <citation type="journal article" date="2019" name="Plant Biotechnol. J.">
        <title>Genome sequencing of the Australian wild diploid species Gossypium australe highlights disease resistance and delayed gland morphogenesis.</title>
        <authorList>
            <person name="Cai Y."/>
            <person name="Cai X."/>
            <person name="Wang Q."/>
            <person name="Wang P."/>
            <person name="Zhang Y."/>
            <person name="Cai C."/>
            <person name="Xu Y."/>
            <person name="Wang K."/>
            <person name="Zhou Z."/>
            <person name="Wang C."/>
            <person name="Geng S."/>
            <person name="Li B."/>
            <person name="Dong Q."/>
            <person name="Hou Y."/>
            <person name="Wang H."/>
            <person name="Ai P."/>
            <person name="Liu Z."/>
            <person name="Yi F."/>
            <person name="Sun M."/>
            <person name="An G."/>
            <person name="Cheng J."/>
            <person name="Zhang Y."/>
            <person name="Shi Q."/>
            <person name="Xie Y."/>
            <person name="Shi X."/>
            <person name="Chang Y."/>
            <person name="Huang F."/>
            <person name="Chen Y."/>
            <person name="Hong S."/>
            <person name="Mi L."/>
            <person name="Sun Q."/>
            <person name="Zhang L."/>
            <person name="Zhou B."/>
            <person name="Peng R."/>
            <person name="Zhang X."/>
            <person name="Liu F."/>
        </authorList>
    </citation>
    <scope>NUCLEOTIDE SEQUENCE [LARGE SCALE GENOMIC DNA]</scope>
    <source>
        <strain evidence="2">cv. PA1801</strain>
    </source>
</reference>
<dbReference type="Proteomes" id="UP000325315">
    <property type="component" value="Unassembled WGS sequence"/>
</dbReference>
<proteinExistence type="predicted"/>
<comment type="caution">
    <text evidence="1">The sequence shown here is derived from an EMBL/GenBank/DDBJ whole genome shotgun (WGS) entry which is preliminary data.</text>
</comment>
<protein>
    <submittedName>
        <fullName evidence="1">Pol polyprotein</fullName>
    </submittedName>
</protein>
<sequence length="150" mass="17726">MLTNLCRDAIDVKGPKAYLKRMKCHKWESLKWKYLMFGELILWALFQVLLETNYVCKWVEAISLPKNDTKSMKNIFARFGTPRSLVSDEKSHFCNKQFEMALAKYSVRHRITTTYHPYVSLQIGVWKKLPFANRVGKEAYESIKKIELRT</sequence>
<keyword evidence="2" id="KW-1185">Reference proteome</keyword>
<dbReference type="GO" id="GO:0003676">
    <property type="term" value="F:nucleic acid binding"/>
    <property type="evidence" value="ECO:0007669"/>
    <property type="project" value="InterPro"/>
</dbReference>
<dbReference type="EMBL" id="SMMG02000001">
    <property type="protein sequence ID" value="KAA3487198.1"/>
    <property type="molecule type" value="Genomic_DNA"/>
</dbReference>
<dbReference type="SUPFAM" id="SSF53098">
    <property type="entry name" value="Ribonuclease H-like"/>
    <property type="match status" value="1"/>
</dbReference>
<dbReference type="InterPro" id="IPR036397">
    <property type="entry name" value="RNaseH_sf"/>
</dbReference>